<evidence type="ECO:0000313" key="3">
    <source>
        <dbReference type="EMBL" id="KAK4466211.1"/>
    </source>
</evidence>
<comment type="caution">
    <text evidence="3">The sequence shown here is derived from an EMBL/GenBank/DDBJ whole genome shotgun (WGS) entry which is preliminary data.</text>
</comment>
<reference evidence="3" key="1">
    <citation type="journal article" date="2023" name="Mol. Phylogenet. Evol.">
        <title>Genome-scale phylogeny and comparative genomics of the fungal order Sordariales.</title>
        <authorList>
            <person name="Hensen N."/>
            <person name="Bonometti L."/>
            <person name="Westerberg I."/>
            <person name="Brannstrom I.O."/>
            <person name="Guillou S."/>
            <person name="Cros-Aarteil S."/>
            <person name="Calhoun S."/>
            <person name="Haridas S."/>
            <person name="Kuo A."/>
            <person name="Mondo S."/>
            <person name="Pangilinan J."/>
            <person name="Riley R."/>
            <person name="LaButti K."/>
            <person name="Andreopoulos B."/>
            <person name="Lipzen A."/>
            <person name="Chen C."/>
            <person name="Yan M."/>
            <person name="Daum C."/>
            <person name="Ng V."/>
            <person name="Clum A."/>
            <person name="Steindorff A."/>
            <person name="Ohm R.A."/>
            <person name="Martin F."/>
            <person name="Silar P."/>
            <person name="Natvig D.O."/>
            <person name="Lalanne C."/>
            <person name="Gautier V."/>
            <person name="Ament-Velasquez S.L."/>
            <person name="Kruys A."/>
            <person name="Hutchinson M.I."/>
            <person name="Powell A.J."/>
            <person name="Barry K."/>
            <person name="Miller A.N."/>
            <person name="Grigoriev I.V."/>
            <person name="Debuchy R."/>
            <person name="Gladieux P."/>
            <person name="Hiltunen Thoren M."/>
            <person name="Johannesson H."/>
        </authorList>
    </citation>
    <scope>NUCLEOTIDE SEQUENCE</scope>
    <source>
        <strain evidence="3">PSN324</strain>
    </source>
</reference>
<organism evidence="3 4">
    <name type="scientific">Cladorrhinum samala</name>
    <dbReference type="NCBI Taxonomy" id="585594"/>
    <lineage>
        <taxon>Eukaryota</taxon>
        <taxon>Fungi</taxon>
        <taxon>Dikarya</taxon>
        <taxon>Ascomycota</taxon>
        <taxon>Pezizomycotina</taxon>
        <taxon>Sordariomycetes</taxon>
        <taxon>Sordariomycetidae</taxon>
        <taxon>Sordariales</taxon>
        <taxon>Podosporaceae</taxon>
        <taxon>Cladorrhinum</taxon>
    </lineage>
</organism>
<sequence>MSSTFRTRVASPSSFTNGPVAGGRFVAIGIDFGTTYCGVSWALSDNPDVIHEVTEWPAEFHLNSREDQVPTQLDLATGKWGYEVTSQMKPIKWFKLLLLKDADIVRDEIKSSHHLDDARKQIEARGLTPTKAVAMYLEKLWSHTYAQLASRLDVDNMPLRVAITVPAIWPPYAEQAMREAADMAKITVVRDIGNTTLELVQEPEAAALSIFLDRRDLPEIQPQESFVVCDAGGGTVDVISYTVRSITPFRIGECVKGDGKLSGAYKVDEAFAAYLKWETKLKLDSLSTSEHNVFVTKEWEMGAKRSFTGNPDPPKFFMTPPTKAIGKMDRFRGKGEFSISREAMTGFFDKSLTGIRTLISDQIKGVEKETGRKPKKILLVGGLGGSQYIYNQLELQYPKTILRPLRPWSAVAHGAVIRLLQDKMSNQTNLSHSQRTMISRIPEVVTRKARYSYGILCDKAIATLTDYDRLLDKVKLDPEGVQVAPRMDWYLNKGDEVSKKSPKLIGYQQFAKAANVPEKCVFIIRYSQSDPPPKRQDASVAELCRIECEWDRPFSEWKVIGGSGSGWRKHDDLTLAMRFGGQPKWTIKVGANETEHDVKVEYSS</sequence>
<dbReference type="Gene3D" id="3.30.420.40">
    <property type="match status" value="2"/>
</dbReference>
<dbReference type="GO" id="GO:0140662">
    <property type="term" value="F:ATP-dependent protein folding chaperone"/>
    <property type="evidence" value="ECO:0007669"/>
    <property type="project" value="InterPro"/>
</dbReference>
<dbReference type="InterPro" id="IPR043129">
    <property type="entry name" value="ATPase_NBD"/>
</dbReference>
<accession>A0AAV9HZR7</accession>
<keyword evidence="4" id="KW-1185">Reference proteome</keyword>
<dbReference type="SUPFAM" id="SSF53067">
    <property type="entry name" value="Actin-like ATPase domain"/>
    <property type="match status" value="2"/>
</dbReference>
<keyword evidence="2" id="KW-0067">ATP-binding</keyword>
<dbReference type="GO" id="GO:0005524">
    <property type="term" value="F:ATP binding"/>
    <property type="evidence" value="ECO:0007669"/>
    <property type="project" value="UniProtKB-KW"/>
</dbReference>
<evidence type="ECO:0000256" key="1">
    <source>
        <dbReference type="ARBA" id="ARBA00022741"/>
    </source>
</evidence>
<evidence type="ECO:0000313" key="4">
    <source>
        <dbReference type="Proteomes" id="UP001321749"/>
    </source>
</evidence>
<protein>
    <submittedName>
        <fullName evidence="3">Uncharacterized protein</fullName>
    </submittedName>
</protein>
<dbReference type="Pfam" id="PF00012">
    <property type="entry name" value="HSP70"/>
    <property type="match status" value="1"/>
</dbReference>
<keyword evidence="1" id="KW-0547">Nucleotide-binding</keyword>
<name>A0AAV9HZR7_9PEZI</name>
<dbReference type="CDD" id="cd10170">
    <property type="entry name" value="ASKHA_NBD_HSP70"/>
    <property type="match status" value="1"/>
</dbReference>
<proteinExistence type="predicted"/>
<dbReference type="Gene3D" id="3.90.640.10">
    <property type="entry name" value="Actin, Chain A, domain 4"/>
    <property type="match status" value="1"/>
</dbReference>
<dbReference type="PANTHER" id="PTHR14187">
    <property type="entry name" value="ALPHA KINASE/ELONGATION FACTOR 2 KINASE"/>
    <property type="match status" value="1"/>
</dbReference>
<dbReference type="Proteomes" id="UP001321749">
    <property type="component" value="Unassembled WGS sequence"/>
</dbReference>
<dbReference type="AlphaFoldDB" id="A0AAV9HZR7"/>
<dbReference type="PANTHER" id="PTHR14187:SF5">
    <property type="entry name" value="HEAT SHOCK 70 KDA PROTEIN 12A"/>
    <property type="match status" value="1"/>
</dbReference>
<gene>
    <name evidence="3" type="ORF">QBC42DRAFT_259709</name>
</gene>
<dbReference type="InterPro" id="IPR013126">
    <property type="entry name" value="Hsp_70_fam"/>
</dbReference>
<evidence type="ECO:0000256" key="2">
    <source>
        <dbReference type="ARBA" id="ARBA00022840"/>
    </source>
</evidence>
<reference evidence="3" key="2">
    <citation type="submission" date="2023-06" db="EMBL/GenBank/DDBJ databases">
        <authorList>
            <consortium name="Lawrence Berkeley National Laboratory"/>
            <person name="Mondo S.J."/>
            <person name="Hensen N."/>
            <person name="Bonometti L."/>
            <person name="Westerberg I."/>
            <person name="Brannstrom I.O."/>
            <person name="Guillou S."/>
            <person name="Cros-Aarteil S."/>
            <person name="Calhoun S."/>
            <person name="Haridas S."/>
            <person name="Kuo A."/>
            <person name="Pangilinan J."/>
            <person name="Riley R."/>
            <person name="Labutti K."/>
            <person name="Andreopoulos B."/>
            <person name="Lipzen A."/>
            <person name="Chen C."/>
            <person name="Yanf M."/>
            <person name="Daum C."/>
            <person name="Ng V."/>
            <person name="Clum A."/>
            <person name="Steindorff A."/>
            <person name="Ohm R."/>
            <person name="Martin F."/>
            <person name="Silar P."/>
            <person name="Natvig D."/>
            <person name="Lalanne C."/>
            <person name="Gautier V."/>
            <person name="Ament-Velasquez S.L."/>
            <person name="Kruys A."/>
            <person name="Hutchinson M.I."/>
            <person name="Powell A.J."/>
            <person name="Barry K."/>
            <person name="Miller A.N."/>
            <person name="Grigoriev I.V."/>
            <person name="Debuchy R."/>
            <person name="Gladieux P."/>
            <person name="Thoren M.H."/>
            <person name="Johannesson H."/>
        </authorList>
    </citation>
    <scope>NUCLEOTIDE SEQUENCE</scope>
    <source>
        <strain evidence="3">PSN324</strain>
    </source>
</reference>
<dbReference type="EMBL" id="MU864933">
    <property type="protein sequence ID" value="KAK4466211.1"/>
    <property type="molecule type" value="Genomic_DNA"/>
</dbReference>